<evidence type="ECO:0008006" key="3">
    <source>
        <dbReference type="Google" id="ProtNLM"/>
    </source>
</evidence>
<accession>A0A1M6FCM5</accession>
<gene>
    <name evidence="1" type="ORF">SAMN05444401_1890</name>
</gene>
<name>A0A1M6FCM5_9CLOT</name>
<reference evidence="1 2" key="1">
    <citation type="submission" date="2016-11" db="EMBL/GenBank/DDBJ databases">
        <authorList>
            <person name="Jaros S."/>
            <person name="Januszkiewicz K."/>
            <person name="Wedrychowicz H."/>
        </authorList>
    </citation>
    <scope>NUCLEOTIDE SEQUENCE [LARGE SCALE GENOMIC DNA]</scope>
    <source>
        <strain evidence="1 2">DSM 21864</strain>
    </source>
</reference>
<evidence type="ECO:0000313" key="1">
    <source>
        <dbReference type="EMBL" id="SHI95396.1"/>
    </source>
</evidence>
<protein>
    <recommendedName>
        <fullName evidence="3">Peptidase family U32</fullName>
    </recommendedName>
</protein>
<proteinExistence type="predicted"/>
<sequence>MKKFELPFNFDIELLNFLDDNIDKNWIEFLFLSLFKDDSINARSHVENVEINGWTYRVPETRAEYTKYIEEIQKRGYSPAVLLQHTTPPSKEILDYYFKLGIKDFIVNNDSLAWEIKNKNSNYNVVASITKTLSASNIAEKDYSMYDKIVLHFPFNRALSRLKELPKKYNYVILANSYCTYSCGEARNHWFSKPEEASKVNCTKHLNKDKLVYIPPEYIHLFEPYAANFKLQGREYPTSVLANEIYCYYKKLHNPSAGAIYNRVSPFNQQEYFNTAKDLSFVINDNFTPENPPFPNPPKGIGNFKTSA</sequence>
<evidence type="ECO:0000313" key="2">
    <source>
        <dbReference type="Proteomes" id="UP000184080"/>
    </source>
</evidence>
<dbReference type="OrthoDB" id="1895604at2"/>
<dbReference type="Proteomes" id="UP000184080">
    <property type="component" value="Unassembled WGS sequence"/>
</dbReference>
<organism evidence="1 2">
    <name type="scientific">Clostridium amylolyticum</name>
    <dbReference type="NCBI Taxonomy" id="1121298"/>
    <lineage>
        <taxon>Bacteria</taxon>
        <taxon>Bacillati</taxon>
        <taxon>Bacillota</taxon>
        <taxon>Clostridia</taxon>
        <taxon>Eubacteriales</taxon>
        <taxon>Clostridiaceae</taxon>
        <taxon>Clostridium</taxon>
    </lineage>
</organism>
<dbReference type="RefSeq" id="WP_073005810.1">
    <property type="nucleotide sequence ID" value="NZ_FQZO01000002.1"/>
</dbReference>
<keyword evidence="2" id="KW-1185">Reference proteome</keyword>
<dbReference type="AlphaFoldDB" id="A0A1M6FCM5"/>
<dbReference type="EMBL" id="FQZO01000002">
    <property type="protein sequence ID" value="SHI95396.1"/>
    <property type="molecule type" value="Genomic_DNA"/>
</dbReference>